<feature type="compositionally biased region" description="Basic and acidic residues" evidence="2">
    <location>
        <begin position="330"/>
        <end position="340"/>
    </location>
</feature>
<feature type="compositionally biased region" description="Basic and acidic residues" evidence="2">
    <location>
        <begin position="40"/>
        <end position="56"/>
    </location>
</feature>
<feature type="coiled-coil region" evidence="1">
    <location>
        <begin position="368"/>
        <end position="503"/>
    </location>
</feature>
<dbReference type="AlphaFoldDB" id="A0A9W9FWR2"/>
<feature type="region of interest" description="Disordered" evidence="2">
    <location>
        <begin position="1"/>
        <end position="273"/>
    </location>
</feature>
<sequence>MASLQSSGAPASAINSPPSTLKRKPLPNHAIALNSPLSIQDHHSDHHHSDHFDPEHSSSSPIPTPASPTSLFSSYEDDRDDDDEEQDSFIPPRNSLRYSRGPHPANPLRIDTAASASFLRSVAEDDDDDSEEGADYFDDDYAHQFTNGTPSSLHSRLVSEPFIPVLTSPPPTQRRASSMALHPPINRPPLHIDINDRSMSMPMGPDPRQPKTPGNKISSFFGWKGNTASSPGGESSSTEISDGGRSPMPSPMPPLANVPIKPPSPYDTKSSMSYGLPARTPSVSGMSAQEVMYASKFADLENELREISSELAGSIRREMELEDLIERFQTEGPESNRRTSDYFSDSGTSSVRIPSDAGRIEEDIGKIRRAAEQERAQLKVQLSQKLQEERLKRTTSESHVQILENQVQQLRRERVDLSDLSSKTRELETTIEDTRRKLLEERQSKDNFEDLLTAMRVELEQLRNERDILREGKAPASDNNSDNQRLLEEIEALKVENASLAQLHGGRFASIAEEEGAASKRNSAFGLSRSNSLARKPSGLARSGSLSRSNSVNVNKDRESGGEGSLVDKVKDIEAQRDALHRTLRSLLDRHAQQAREFEKRARIMDAELQHAQQTVAPRKPGYEKDVQNLRDEVNHLRMRAEDALDGKWQCEKNLAGLKMDLDRAEQETSSLRVLLQQHDSATFEGVEEGQESFAEVMANSSSLEVVYEQLQADLQQAESSVAPSDELTASISRTDDLAYNVQQQVQVNNSLRGRLASAIDKGERDQHLSVERINYLQNQMKEYEDSLIIAQQHTEEEMGKHEEEIRQLKDSHNAQLMRMKNGARTAAALSPRPQNTPFSARSPQLDKTTSGDGMPLVEVVQIDRFEKRVKDLEKNLRDADMEMEEVIGRMNRAQVDVAQLQSDRDEALRQTRQLQAEIQAERETLRAMMG</sequence>
<evidence type="ECO:0000313" key="4">
    <source>
        <dbReference type="EMBL" id="KAJ5107420.1"/>
    </source>
</evidence>
<dbReference type="OrthoDB" id="5395440at2759"/>
<feature type="compositionally biased region" description="Polar residues" evidence="2">
    <location>
        <begin position="226"/>
        <end position="240"/>
    </location>
</feature>
<name>A0A9W9FWR2_9EURO</name>
<feature type="compositionally biased region" description="Acidic residues" evidence="2">
    <location>
        <begin position="124"/>
        <end position="139"/>
    </location>
</feature>
<evidence type="ECO:0000256" key="2">
    <source>
        <dbReference type="SAM" id="MobiDB-lite"/>
    </source>
</evidence>
<feature type="compositionally biased region" description="Polar residues" evidence="2">
    <location>
        <begin position="341"/>
        <end position="352"/>
    </location>
</feature>
<feature type="coiled-coil region" evidence="1">
    <location>
        <begin position="570"/>
        <end position="668"/>
    </location>
</feature>
<feature type="compositionally biased region" description="Polar residues" evidence="2">
    <location>
        <begin position="144"/>
        <end position="154"/>
    </location>
</feature>
<evidence type="ECO:0000259" key="3">
    <source>
        <dbReference type="Pfam" id="PF24554"/>
    </source>
</evidence>
<evidence type="ECO:0000256" key="1">
    <source>
        <dbReference type="SAM" id="Coils"/>
    </source>
</evidence>
<comment type="caution">
    <text evidence="4">The sequence shown here is derived from an EMBL/GenBank/DDBJ whole genome shotgun (WGS) entry which is preliminary data.</text>
</comment>
<feature type="compositionally biased region" description="Polar residues" evidence="2">
    <location>
        <begin position="833"/>
        <end position="852"/>
    </location>
</feature>
<accession>A0A9W9FWR2</accession>
<feature type="compositionally biased region" description="Basic and acidic residues" evidence="2">
    <location>
        <begin position="555"/>
        <end position="565"/>
    </location>
</feature>
<reference evidence="4" key="2">
    <citation type="journal article" date="2023" name="IMA Fungus">
        <title>Comparative genomic study of the Penicillium genus elucidates a diverse pangenome and 15 lateral gene transfer events.</title>
        <authorList>
            <person name="Petersen C."/>
            <person name="Sorensen T."/>
            <person name="Nielsen M.R."/>
            <person name="Sondergaard T.E."/>
            <person name="Sorensen J.L."/>
            <person name="Fitzpatrick D.A."/>
            <person name="Frisvad J.C."/>
            <person name="Nielsen K.L."/>
        </authorList>
    </citation>
    <scope>NUCLEOTIDE SEQUENCE</scope>
    <source>
        <strain evidence="4">IBT 30069</strain>
    </source>
</reference>
<feature type="domain" description="DUF7603" evidence="3">
    <location>
        <begin position="655"/>
        <end position="786"/>
    </location>
</feature>
<dbReference type="EMBL" id="JAPQKH010000003">
    <property type="protein sequence ID" value="KAJ5107420.1"/>
    <property type="molecule type" value="Genomic_DNA"/>
</dbReference>
<dbReference type="Proteomes" id="UP001149165">
    <property type="component" value="Unassembled WGS sequence"/>
</dbReference>
<feature type="compositionally biased region" description="Polar residues" evidence="2">
    <location>
        <begin position="1"/>
        <end position="19"/>
    </location>
</feature>
<feature type="region of interest" description="Disordered" evidence="2">
    <location>
        <begin position="520"/>
        <end position="565"/>
    </location>
</feature>
<feature type="coiled-coil region" evidence="1">
    <location>
        <begin position="863"/>
        <end position="925"/>
    </location>
</feature>
<organism evidence="4 5">
    <name type="scientific">Penicillium angulare</name>
    <dbReference type="NCBI Taxonomy" id="116970"/>
    <lineage>
        <taxon>Eukaryota</taxon>
        <taxon>Fungi</taxon>
        <taxon>Dikarya</taxon>
        <taxon>Ascomycota</taxon>
        <taxon>Pezizomycotina</taxon>
        <taxon>Eurotiomycetes</taxon>
        <taxon>Eurotiomycetidae</taxon>
        <taxon>Eurotiales</taxon>
        <taxon>Aspergillaceae</taxon>
        <taxon>Penicillium</taxon>
    </lineage>
</organism>
<dbReference type="InterPro" id="IPR056023">
    <property type="entry name" value="DUF7603"/>
</dbReference>
<feature type="compositionally biased region" description="Pro residues" evidence="2">
    <location>
        <begin position="248"/>
        <end position="265"/>
    </location>
</feature>
<feature type="region of interest" description="Disordered" evidence="2">
    <location>
        <begin position="330"/>
        <end position="353"/>
    </location>
</feature>
<feature type="region of interest" description="Disordered" evidence="2">
    <location>
        <begin position="825"/>
        <end position="853"/>
    </location>
</feature>
<evidence type="ECO:0000313" key="5">
    <source>
        <dbReference type="Proteomes" id="UP001149165"/>
    </source>
</evidence>
<proteinExistence type="predicted"/>
<dbReference type="Pfam" id="PF24554">
    <property type="entry name" value="DUF7603"/>
    <property type="match status" value="1"/>
</dbReference>
<keyword evidence="1" id="KW-0175">Coiled coil</keyword>
<gene>
    <name evidence="4" type="ORF">N7456_004095</name>
</gene>
<feature type="compositionally biased region" description="Acidic residues" evidence="2">
    <location>
        <begin position="75"/>
        <end position="87"/>
    </location>
</feature>
<feature type="compositionally biased region" description="Low complexity" evidence="2">
    <location>
        <begin position="538"/>
        <end position="554"/>
    </location>
</feature>
<reference evidence="4" key="1">
    <citation type="submission" date="2022-11" db="EMBL/GenBank/DDBJ databases">
        <authorList>
            <person name="Petersen C."/>
        </authorList>
    </citation>
    <scope>NUCLEOTIDE SEQUENCE</scope>
    <source>
        <strain evidence="4">IBT 30069</strain>
    </source>
</reference>
<keyword evidence="5" id="KW-1185">Reference proteome</keyword>
<protein>
    <recommendedName>
        <fullName evidence="3">DUF7603 domain-containing protein</fullName>
    </recommendedName>
</protein>